<protein>
    <submittedName>
        <fullName evidence="2">Uncharacterized protein</fullName>
    </submittedName>
</protein>
<proteinExistence type="predicted"/>
<organism evidence="2 3">
    <name type="scientific">Fusarium venenatum</name>
    <dbReference type="NCBI Taxonomy" id="56646"/>
    <lineage>
        <taxon>Eukaryota</taxon>
        <taxon>Fungi</taxon>
        <taxon>Dikarya</taxon>
        <taxon>Ascomycota</taxon>
        <taxon>Pezizomycotina</taxon>
        <taxon>Sordariomycetes</taxon>
        <taxon>Hypocreomycetidae</taxon>
        <taxon>Hypocreales</taxon>
        <taxon>Nectriaceae</taxon>
        <taxon>Fusarium</taxon>
    </lineage>
</organism>
<feature type="compositionally biased region" description="Basic and acidic residues" evidence="1">
    <location>
        <begin position="8"/>
        <end position="27"/>
    </location>
</feature>
<dbReference type="AlphaFoldDB" id="A0A2L2T1N4"/>
<sequence>MTALIEQNKTKDRERGEVRGEKKNDVKQLWKRKKGSGNLRRRVTRKKYFANHDALYVVAGTRKVNCKSAGLIPIKFRPYKEYALATMP</sequence>
<evidence type="ECO:0000313" key="3">
    <source>
        <dbReference type="Proteomes" id="UP000245910"/>
    </source>
</evidence>
<accession>A0A2L2T1N4</accession>
<feature type="region of interest" description="Disordered" evidence="1">
    <location>
        <begin position="1"/>
        <end position="27"/>
    </location>
</feature>
<reference evidence="3" key="1">
    <citation type="submission" date="2014-10" db="EMBL/GenBank/DDBJ databases">
        <authorList>
            <person name="King R."/>
        </authorList>
    </citation>
    <scope>NUCLEOTIDE SEQUENCE [LARGE SCALE GENOMIC DNA]</scope>
    <source>
        <strain evidence="3">A3/5</strain>
    </source>
</reference>
<keyword evidence="3" id="KW-1185">Reference proteome</keyword>
<dbReference type="EMBL" id="LN649232">
    <property type="protein sequence ID" value="CEI38999.1"/>
    <property type="molecule type" value="Genomic_DNA"/>
</dbReference>
<dbReference type="Proteomes" id="UP000245910">
    <property type="component" value="Chromosome IIII"/>
</dbReference>
<evidence type="ECO:0000256" key="1">
    <source>
        <dbReference type="SAM" id="MobiDB-lite"/>
    </source>
</evidence>
<name>A0A2L2T1N4_9HYPO</name>
<evidence type="ECO:0000313" key="2">
    <source>
        <dbReference type="EMBL" id="CEI38999.1"/>
    </source>
</evidence>